<protein>
    <submittedName>
        <fullName evidence="1">Uncharacterized protein</fullName>
    </submittedName>
</protein>
<comment type="caution">
    <text evidence="1">The sequence shown here is derived from an EMBL/GenBank/DDBJ whole genome shotgun (WGS) entry which is preliminary data.</text>
</comment>
<evidence type="ECO:0000313" key="1">
    <source>
        <dbReference type="EMBL" id="KKI49585.1"/>
    </source>
</evidence>
<keyword evidence="2" id="KW-1185">Reference proteome</keyword>
<dbReference type="Proteomes" id="UP000034076">
    <property type="component" value="Unassembled WGS sequence"/>
</dbReference>
<organism evidence="1 2">
    <name type="scientific">Christensenella hongkongensis</name>
    <dbReference type="NCBI Taxonomy" id="270498"/>
    <lineage>
        <taxon>Bacteria</taxon>
        <taxon>Bacillati</taxon>
        <taxon>Bacillota</taxon>
        <taxon>Clostridia</taxon>
        <taxon>Christensenellales</taxon>
        <taxon>Christensenellaceae</taxon>
        <taxon>Christensenella</taxon>
    </lineage>
</organism>
<evidence type="ECO:0000313" key="2">
    <source>
        <dbReference type="Proteomes" id="UP000034076"/>
    </source>
</evidence>
<reference evidence="1 2" key="1">
    <citation type="submission" date="2015-04" db="EMBL/GenBank/DDBJ databases">
        <title>Draft genome sequence of bacteremic isolate Catabacter hongkongensis type strain HKU16T.</title>
        <authorList>
            <person name="Lau S.K."/>
            <person name="Teng J.L."/>
            <person name="Huang Y."/>
            <person name="Curreem S.O."/>
            <person name="Tsui S.K."/>
            <person name="Woo P.C."/>
        </authorList>
    </citation>
    <scope>NUCLEOTIDE SEQUENCE [LARGE SCALE GENOMIC DNA]</scope>
    <source>
        <strain evidence="1 2">HKU16</strain>
    </source>
</reference>
<accession>A0A0M2NH27</accession>
<proteinExistence type="predicted"/>
<sequence>MAGTQKETGAQYTRRSVKNPLRFLWGKILFVANKQIGVLIS</sequence>
<gene>
    <name evidence="1" type="ORF">CHK_3163</name>
</gene>
<dbReference type="AlphaFoldDB" id="A0A0M2NH27"/>
<name>A0A0M2NH27_9FIRM</name>
<dbReference type="EMBL" id="LAYJ01000133">
    <property type="protein sequence ID" value="KKI49585.1"/>
    <property type="molecule type" value="Genomic_DNA"/>
</dbReference>
<dbReference type="STRING" id="270498.CHK_3163"/>